<proteinExistence type="predicted"/>
<dbReference type="Pfam" id="PF00443">
    <property type="entry name" value="UCH"/>
    <property type="match status" value="1"/>
</dbReference>
<dbReference type="OrthoDB" id="289038at2759"/>
<keyword evidence="3" id="KW-1185">Reference proteome</keyword>
<dbReference type="GO" id="GO:0004843">
    <property type="term" value="F:cysteine-type deubiquitinase activity"/>
    <property type="evidence" value="ECO:0007669"/>
    <property type="project" value="InterPro"/>
</dbReference>
<sequence length="411" mass="46770">MTRKSARLQKKVAPTLSLRQRRKSIIAGRLITTWPVRHTSRKNDDSRGVTNLTNHCYQNSTLQSFMHMPAFLNWIKTHSWCTPATAHSCGRCLLRDFAEQYWNSNPQNPMPRNPYDITQQLNDLACHSGNFENNAQEDSNEFYNWILGHLDTGTQPWREEFDALFNLDIQERKTCGNCKKSRLSANSSGTEITLTLDQGCKTIEDAIEKEFQYKRSGRCTISHSCKQKPKGQTVAPDYEHDVTKSITGAPLILRIHLAIYDHYGQKIFHHMSFNDILDLSIWNADIAPLKYQLSSVVGHMGNIINAGHYVANVRTNNDSRGPFRYFSDARSVTINQASFTGNPLQASQSTSPAEAYILTYRKIENDNVDITQKMARELKKLAPSEGWVVMTRHILLSGGYTQGFSSEIFEI</sequence>
<dbReference type="CDD" id="cd02257">
    <property type="entry name" value="Peptidase_C19"/>
    <property type="match status" value="1"/>
</dbReference>
<dbReference type="GO" id="GO:0005829">
    <property type="term" value="C:cytosol"/>
    <property type="evidence" value="ECO:0007669"/>
    <property type="project" value="TreeGrafter"/>
</dbReference>
<dbReference type="GO" id="GO:0016579">
    <property type="term" value="P:protein deubiquitination"/>
    <property type="evidence" value="ECO:0007669"/>
    <property type="project" value="InterPro"/>
</dbReference>
<dbReference type="PANTHER" id="PTHR24006">
    <property type="entry name" value="UBIQUITIN CARBOXYL-TERMINAL HYDROLASE"/>
    <property type="match status" value="1"/>
</dbReference>
<dbReference type="STRING" id="1448308.A0A2T2NR03"/>
<organism evidence="2 3">
    <name type="scientific">Corynespora cassiicola Philippines</name>
    <dbReference type="NCBI Taxonomy" id="1448308"/>
    <lineage>
        <taxon>Eukaryota</taxon>
        <taxon>Fungi</taxon>
        <taxon>Dikarya</taxon>
        <taxon>Ascomycota</taxon>
        <taxon>Pezizomycotina</taxon>
        <taxon>Dothideomycetes</taxon>
        <taxon>Pleosporomycetidae</taxon>
        <taxon>Pleosporales</taxon>
        <taxon>Corynesporascaceae</taxon>
        <taxon>Corynespora</taxon>
    </lineage>
</organism>
<dbReference type="InterPro" id="IPR001394">
    <property type="entry name" value="Peptidase_C19_UCH"/>
</dbReference>
<dbReference type="InterPro" id="IPR028889">
    <property type="entry name" value="USP"/>
</dbReference>
<dbReference type="GO" id="GO:0005634">
    <property type="term" value="C:nucleus"/>
    <property type="evidence" value="ECO:0007669"/>
    <property type="project" value="TreeGrafter"/>
</dbReference>
<dbReference type="AlphaFoldDB" id="A0A2T2NR03"/>
<feature type="domain" description="USP" evidence="1">
    <location>
        <begin position="47"/>
        <end position="363"/>
    </location>
</feature>
<dbReference type="Proteomes" id="UP000240883">
    <property type="component" value="Unassembled WGS sequence"/>
</dbReference>
<dbReference type="Gene3D" id="3.90.70.10">
    <property type="entry name" value="Cysteine proteinases"/>
    <property type="match status" value="1"/>
</dbReference>
<protein>
    <submittedName>
        <fullName evidence="2">Cysteine proteinase</fullName>
    </submittedName>
</protein>
<dbReference type="InterPro" id="IPR038765">
    <property type="entry name" value="Papain-like_cys_pep_sf"/>
</dbReference>
<dbReference type="InterPro" id="IPR018200">
    <property type="entry name" value="USP_CS"/>
</dbReference>
<dbReference type="InterPro" id="IPR050164">
    <property type="entry name" value="Peptidase_C19"/>
</dbReference>
<evidence type="ECO:0000259" key="1">
    <source>
        <dbReference type="PROSITE" id="PS50235"/>
    </source>
</evidence>
<evidence type="ECO:0000313" key="3">
    <source>
        <dbReference type="Proteomes" id="UP000240883"/>
    </source>
</evidence>
<dbReference type="EMBL" id="KZ678134">
    <property type="protein sequence ID" value="PSN67844.1"/>
    <property type="molecule type" value="Genomic_DNA"/>
</dbReference>
<dbReference type="SUPFAM" id="SSF54001">
    <property type="entry name" value="Cysteine proteinases"/>
    <property type="match status" value="1"/>
</dbReference>
<gene>
    <name evidence="2" type="ORF">BS50DRAFT_665270</name>
</gene>
<accession>A0A2T2NR03</accession>
<dbReference type="PROSITE" id="PS00973">
    <property type="entry name" value="USP_2"/>
    <property type="match status" value="1"/>
</dbReference>
<name>A0A2T2NR03_CORCC</name>
<dbReference type="PROSITE" id="PS50235">
    <property type="entry name" value="USP_3"/>
    <property type="match status" value="1"/>
</dbReference>
<reference evidence="2 3" key="1">
    <citation type="journal article" date="2018" name="Front. Microbiol.">
        <title>Genome-Wide Analysis of Corynespora cassiicola Leaf Fall Disease Putative Effectors.</title>
        <authorList>
            <person name="Lopez D."/>
            <person name="Ribeiro S."/>
            <person name="Label P."/>
            <person name="Fumanal B."/>
            <person name="Venisse J.S."/>
            <person name="Kohler A."/>
            <person name="de Oliveira R.R."/>
            <person name="Labutti K."/>
            <person name="Lipzen A."/>
            <person name="Lail K."/>
            <person name="Bauer D."/>
            <person name="Ohm R.A."/>
            <person name="Barry K.W."/>
            <person name="Spatafora J."/>
            <person name="Grigoriev I.V."/>
            <person name="Martin F.M."/>
            <person name="Pujade-Renaud V."/>
        </authorList>
    </citation>
    <scope>NUCLEOTIDE SEQUENCE [LARGE SCALE GENOMIC DNA]</scope>
    <source>
        <strain evidence="2 3">Philippines</strain>
    </source>
</reference>
<evidence type="ECO:0000313" key="2">
    <source>
        <dbReference type="EMBL" id="PSN67844.1"/>
    </source>
</evidence>